<dbReference type="Gene3D" id="3.30.420.10">
    <property type="entry name" value="Ribonuclease H-like superfamily/Ribonuclease H"/>
    <property type="match status" value="1"/>
</dbReference>
<dbReference type="InterPro" id="IPR036397">
    <property type="entry name" value="RNaseH_sf"/>
</dbReference>
<dbReference type="EMBL" id="JANEYF010003427">
    <property type="protein sequence ID" value="KAJ8936348.1"/>
    <property type="molecule type" value="Genomic_DNA"/>
</dbReference>
<gene>
    <name evidence="2" type="ORF">NQ314_012397</name>
</gene>
<evidence type="ECO:0000313" key="3">
    <source>
        <dbReference type="Proteomes" id="UP001162156"/>
    </source>
</evidence>
<dbReference type="GO" id="GO:0003677">
    <property type="term" value="F:DNA binding"/>
    <property type="evidence" value="ECO:0007669"/>
    <property type="project" value="TreeGrafter"/>
</dbReference>
<dbReference type="InterPro" id="IPR004875">
    <property type="entry name" value="DDE_SF_endonuclease_dom"/>
</dbReference>
<feature type="domain" description="DDE-1" evidence="1">
    <location>
        <begin position="108"/>
        <end position="274"/>
    </location>
</feature>
<dbReference type="PANTHER" id="PTHR19303">
    <property type="entry name" value="TRANSPOSON"/>
    <property type="match status" value="1"/>
</dbReference>
<dbReference type="PANTHER" id="PTHR19303:SF74">
    <property type="entry name" value="POGO TRANSPOSABLE ELEMENT WITH KRAB DOMAIN"/>
    <property type="match status" value="1"/>
</dbReference>
<reference evidence="2" key="1">
    <citation type="journal article" date="2023" name="Insect Mol. Biol.">
        <title>Genome sequencing provides insights into the evolution of gene families encoding plant cell wall-degrading enzymes in longhorned beetles.</title>
        <authorList>
            <person name="Shin N.R."/>
            <person name="Okamura Y."/>
            <person name="Kirsch R."/>
            <person name="Pauchet Y."/>
        </authorList>
    </citation>
    <scope>NUCLEOTIDE SEQUENCE</scope>
    <source>
        <strain evidence="2">RBIC_L_NR</strain>
    </source>
</reference>
<dbReference type="AlphaFoldDB" id="A0AAV8XBP6"/>
<organism evidence="2 3">
    <name type="scientific">Rhamnusium bicolor</name>
    <dbReference type="NCBI Taxonomy" id="1586634"/>
    <lineage>
        <taxon>Eukaryota</taxon>
        <taxon>Metazoa</taxon>
        <taxon>Ecdysozoa</taxon>
        <taxon>Arthropoda</taxon>
        <taxon>Hexapoda</taxon>
        <taxon>Insecta</taxon>
        <taxon>Pterygota</taxon>
        <taxon>Neoptera</taxon>
        <taxon>Endopterygota</taxon>
        <taxon>Coleoptera</taxon>
        <taxon>Polyphaga</taxon>
        <taxon>Cucujiformia</taxon>
        <taxon>Chrysomeloidea</taxon>
        <taxon>Cerambycidae</taxon>
        <taxon>Lepturinae</taxon>
        <taxon>Rhagiini</taxon>
        <taxon>Rhamnusium</taxon>
    </lineage>
</organism>
<accession>A0AAV8XBP6</accession>
<evidence type="ECO:0000313" key="2">
    <source>
        <dbReference type="EMBL" id="KAJ8936348.1"/>
    </source>
</evidence>
<protein>
    <recommendedName>
        <fullName evidence="1">DDE-1 domain-containing protein</fullName>
    </recommendedName>
</protein>
<evidence type="ECO:0000259" key="1">
    <source>
        <dbReference type="Pfam" id="PF03184"/>
    </source>
</evidence>
<proteinExistence type="predicted"/>
<dbReference type="Proteomes" id="UP001162156">
    <property type="component" value="Unassembled WGS sequence"/>
</dbReference>
<keyword evidence="3" id="KW-1185">Reference proteome</keyword>
<dbReference type="InterPro" id="IPR050863">
    <property type="entry name" value="CenT-Element_Derived"/>
</dbReference>
<name>A0AAV8XBP6_9CUCU</name>
<sequence length="339" mass="38925">MIVCLATLQQISSRKWYTSFLKRHPILSVRVAQNLTPAREKVSEEQLRQWFKEIELYLKSKNLFDITNDSTRVFNSDESAFFLQPKGDKVLAKKGDKSVYNAGTNDEKENLTVLVTANAAGELSPPMVVFKYERIPSHIAHSINKSWGIGRSESGWMCGPTFYEYITNIFVPWLVEKKIKRPVLMFIDGHVSHMTLHLSQYCPRNGVELFALYPNSTHLIQPMDVVVFKPLKLFWQKSVKDWHVENHGKKLRKENFGGVFEKALSNITKVTVQNGFKACGISPFNVENVKFSKISNHLTGTTQVSQLKEGLAFLEKFIPTEKLKIFLFGKQSKIKRRPR</sequence>
<dbReference type="GO" id="GO:0005634">
    <property type="term" value="C:nucleus"/>
    <property type="evidence" value="ECO:0007669"/>
    <property type="project" value="TreeGrafter"/>
</dbReference>
<comment type="caution">
    <text evidence="2">The sequence shown here is derived from an EMBL/GenBank/DDBJ whole genome shotgun (WGS) entry which is preliminary data.</text>
</comment>
<dbReference type="Pfam" id="PF03184">
    <property type="entry name" value="DDE_1"/>
    <property type="match status" value="1"/>
</dbReference>